<comment type="caution">
    <text evidence="2">The sequence shown here is derived from an EMBL/GenBank/DDBJ whole genome shotgun (WGS) entry which is preliminary data.</text>
</comment>
<dbReference type="EMBL" id="JACNIG010000287">
    <property type="protein sequence ID" value="MBC8433279.1"/>
    <property type="molecule type" value="Genomic_DNA"/>
</dbReference>
<accession>A0A8J6TLG6</accession>
<dbReference type="Proteomes" id="UP000605201">
    <property type="component" value="Unassembled WGS sequence"/>
</dbReference>
<dbReference type="AlphaFoldDB" id="A0A8J6TLG6"/>
<name>A0A8J6TLG6_9BACT</name>
<organism evidence="2 3">
    <name type="scientific">Candidatus Desulfatibia vada</name>
    <dbReference type="NCBI Taxonomy" id="2841696"/>
    <lineage>
        <taxon>Bacteria</taxon>
        <taxon>Pseudomonadati</taxon>
        <taxon>Thermodesulfobacteriota</taxon>
        <taxon>Desulfobacteria</taxon>
        <taxon>Desulfobacterales</taxon>
        <taxon>Desulfobacterales incertae sedis</taxon>
        <taxon>Candidatus Desulfatibia</taxon>
    </lineage>
</organism>
<sequence>MEANPFTEQVRLLVALLPSVAKQPCFALKGGAAARRPVEDAQSGAHESGQAQAGCSQAGEGSLHWRKIKKEHCFRKGILENAG</sequence>
<gene>
    <name evidence="2" type="ORF">H8D96_15320</name>
</gene>
<evidence type="ECO:0000313" key="2">
    <source>
        <dbReference type="EMBL" id="MBC8433279.1"/>
    </source>
</evidence>
<evidence type="ECO:0000256" key="1">
    <source>
        <dbReference type="SAM" id="MobiDB-lite"/>
    </source>
</evidence>
<reference evidence="2 3" key="1">
    <citation type="submission" date="2020-08" db="EMBL/GenBank/DDBJ databases">
        <title>Bridging the membrane lipid divide: bacteria of the FCB group superphylum have the potential to synthesize archaeal ether lipids.</title>
        <authorList>
            <person name="Villanueva L."/>
            <person name="Von Meijenfeldt F.A.B."/>
            <person name="Westbye A.B."/>
            <person name="Yadav S."/>
            <person name="Hopmans E.C."/>
            <person name="Dutilh B.E."/>
            <person name="Sinninghe Damste J.S."/>
        </authorList>
    </citation>
    <scope>NUCLEOTIDE SEQUENCE [LARGE SCALE GENOMIC DNA]</scope>
    <source>
        <strain evidence="2">NIOZ-UU17</strain>
    </source>
</reference>
<feature type="region of interest" description="Disordered" evidence="1">
    <location>
        <begin position="36"/>
        <end position="56"/>
    </location>
</feature>
<protein>
    <submittedName>
        <fullName evidence="2">Uncharacterized protein</fullName>
    </submittedName>
</protein>
<proteinExistence type="predicted"/>
<evidence type="ECO:0000313" key="3">
    <source>
        <dbReference type="Proteomes" id="UP000605201"/>
    </source>
</evidence>